<feature type="region of interest" description="Disordered" evidence="1">
    <location>
        <begin position="33"/>
        <end position="195"/>
    </location>
</feature>
<dbReference type="GO" id="GO:0003743">
    <property type="term" value="F:translation initiation factor activity"/>
    <property type="evidence" value="ECO:0007669"/>
    <property type="project" value="UniProtKB-KW"/>
</dbReference>
<feature type="compositionally biased region" description="Basic residues" evidence="1">
    <location>
        <begin position="50"/>
        <end position="68"/>
    </location>
</feature>
<protein>
    <submittedName>
        <fullName evidence="2">Translation initiation factor 2 (BIF-2)</fullName>
    </submittedName>
</protein>
<keyword evidence="2" id="KW-0396">Initiation factor</keyword>
<feature type="compositionally biased region" description="Low complexity" evidence="1">
    <location>
        <begin position="100"/>
        <end position="129"/>
    </location>
</feature>
<sequence length="210" mass="21826">MARAAGSVNQRWRKLAVQPVVAGGGPRRALASRFWTSVPGPGRPASARTAGRRLRVRARCSSRPRPRSAGRPPQRPPMRCAGPGTPCTRGRGVSRGPGRSGSMSSRSPGWTRPSTGSSPSGGISRRGQGLRQDFPQPRGPFPQGRDASEVAESPAWSPRAGEHRRDTALRSSVGSTSARISPAAAAAVSSDPRAGQVEAVTGLVRAGSAL</sequence>
<gene>
    <name evidence="2" type="ORF">SMALB_1862</name>
</gene>
<organism evidence="2 3">
    <name type="scientific">Streptomyces malaysiensis</name>
    <dbReference type="NCBI Taxonomy" id="92644"/>
    <lineage>
        <taxon>Bacteria</taxon>
        <taxon>Bacillati</taxon>
        <taxon>Actinomycetota</taxon>
        <taxon>Actinomycetes</taxon>
        <taxon>Kitasatosporales</taxon>
        <taxon>Streptomycetaceae</taxon>
        <taxon>Streptomyces</taxon>
        <taxon>Streptomyces violaceusniger group</taxon>
    </lineage>
</organism>
<feature type="compositionally biased region" description="Low complexity" evidence="1">
    <location>
        <begin position="175"/>
        <end position="194"/>
    </location>
</feature>
<dbReference type="Proteomes" id="UP000536624">
    <property type="component" value="Unassembled WGS sequence"/>
</dbReference>
<proteinExistence type="predicted"/>
<reference evidence="2 3" key="1">
    <citation type="submission" date="2020-02" db="EMBL/GenBank/DDBJ databases">
        <title>Streptomyces malaysiensis DSM14702 (JHCC583434, PFL_A843) Genome sequencing and assembly.</title>
        <authorList>
            <person name="Samborskyy M."/>
        </authorList>
    </citation>
    <scope>NUCLEOTIDE SEQUENCE [LARGE SCALE GENOMIC DNA]</scope>
    <source>
        <strain evidence="2 3">DSM 14702</strain>
    </source>
</reference>
<comment type="caution">
    <text evidence="2">The sequence shown here is derived from an EMBL/GenBank/DDBJ whole genome shotgun (WGS) entry which is preliminary data.</text>
</comment>
<evidence type="ECO:0000256" key="1">
    <source>
        <dbReference type="SAM" id="MobiDB-lite"/>
    </source>
</evidence>
<dbReference type="EMBL" id="JAALLH010000001">
    <property type="protein sequence ID" value="NIY63917.1"/>
    <property type="molecule type" value="Genomic_DNA"/>
</dbReference>
<accession>A0A7X5WZP0</accession>
<evidence type="ECO:0000313" key="2">
    <source>
        <dbReference type="EMBL" id="NIY63917.1"/>
    </source>
</evidence>
<name>A0A7X5WZP0_STRMQ</name>
<evidence type="ECO:0000313" key="3">
    <source>
        <dbReference type="Proteomes" id="UP000536624"/>
    </source>
</evidence>
<dbReference type="AlphaFoldDB" id="A0A7X5WZP0"/>
<keyword evidence="2" id="KW-0648">Protein biosynthesis</keyword>